<keyword evidence="1 2" id="KW-0238">DNA-binding</keyword>
<dbReference type="InterPro" id="IPR012340">
    <property type="entry name" value="NA-bd_OB-fold"/>
</dbReference>
<name>D7BCU9_ALLS1</name>
<dbReference type="GO" id="GO:0003697">
    <property type="term" value="F:single-stranded DNA binding"/>
    <property type="evidence" value="ECO:0007669"/>
    <property type="project" value="InterPro"/>
</dbReference>
<dbReference type="OrthoDB" id="9809878at2"/>
<organism evidence="3 4">
    <name type="scientific">Allomeiothermus silvanus (strain ATCC 700542 / DSM 9946 / NBRC 106475 / NCIMB 13440 / VI-R2)</name>
    <name type="common">Thermus silvanus</name>
    <dbReference type="NCBI Taxonomy" id="526227"/>
    <lineage>
        <taxon>Bacteria</taxon>
        <taxon>Thermotogati</taxon>
        <taxon>Deinococcota</taxon>
        <taxon>Deinococci</taxon>
        <taxon>Thermales</taxon>
        <taxon>Thermaceae</taxon>
        <taxon>Allomeiothermus</taxon>
    </lineage>
</organism>
<accession>D7BCU9</accession>
<dbReference type="PROSITE" id="PS50935">
    <property type="entry name" value="SSB"/>
    <property type="match status" value="2"/>
</dbReference>
<dbReference type="GO" id="GO:0006260">
    <property type="term" value="P:DNA replication"/>
    <property type="evidence" value="ECO:0007669"/>
    <property type="project" value="InterPro"/>
</dbReference>
<reference evidence="3 4" key="1">
    <citation type="journal article" date="2010" name="Stand. Genomic Sci.">
        <title>Complete genome sequence of Meiothermus silvanus type strain (VI-R2).</title>
        <authorList>
            <person name="Sikorski J."/>
            <person name="Tindall B.J."/>
            <person name="Lowry S."/>
            <person name="Lucas S."/>
            <person name="Nolan M."/>
            <person name="Copeland A."/>
            <person name="Glavina Del Rio T."/>
            <person name="Tice H."/>
            <person name="Cheng J.F."/>
            <person name="Han C."/>
            <person name="Pitluck S."/>
            <person name="Liolios K."/>
            <person name="Ivanova N."/>
            <person name="Mavromatis K."/>
            <person name="Mikhailova N."/>
            <person name="Pati A."/>
            <person name="Goodwin L."/>
            <person name="Chen A."/>
            <person name="Palaniappan K."/>
            <person name="Land M."/>
            <person name="Hauser L."/>
            <person name="Chang Y.J."/>
            <person name="Jeffries C.D."/>
            <person name="Rohde M."/>
            <person name="Goker M."/>
            <person name="Woyke T."/>
            <person name="Bristow J."/>
            <person name="Eisen J.A."/>
            <person name="Markowitz V."/>
            <person name="Hugenholtz P."/>
            <person name="Kyrpides N.C."/>
            <person name="Klenk H.P."/>
            <person name="Lapidus A."/>
        </authorList>
    </citation>
    <scope>NUCLEOTIDE SEQUENCE [LARGE SCALE GENOMIC DNA]</scope>
    <source>
        <strain evidence="4">ATCC 700542 / DSM 9946 / VI-R2</strain>
    </source>
</reference>
<evidence type="ECO:0000313" key="4">
    <source>
        <dbReference type="Proteomes" id="UP000001916"/>
    </source>
</evidence>
<dbReference type="InterPro" id="IPR011344">
    <property type="entry name" value="ssDNA-bd"/>
</dbReference>
<dbReference type="HOGENOM" id="CLU_1164766_0_0_0"/>
<dbReference type="KEGG" id="msv:Mesil_2840"/>
<dbReference type="CDD" id="cd04496">
    <property type="entry name" value="SSB_OBF"/>
    <property type="match status" value="2"/>
</dbReference>
<dbReference type="GO" id="GO:0009295">
    <property type="term" value="C:nucleoid"/>
    <property type="evidence" value="ECO:0007669"/>
    <property type="project" value="TreeGrafter"/>
</dbReference>
<dbReference type="AlphaFoldDB" id="D7BCU9"/>
<dbReference type="eggNOG" id="COG0629">
    <property type="taxonomic scope" value="Bacteria"/>
</dbReference>
<dbReference type="PANTHER" id="PTHR10302">
    <property type="entry name" value="SINGLE-STRANDED DNA-BINDING PROTEIN"/>
    <property type="match status" value="1"/>
</dbReference>
<proteinExistence type="predicted"/>
<dbReference type="InterPro" id="IPR000424">
    <property type="entry name" value="Primosome_PriB/ssb"/>
</dbReference>
<evidence type="ECO:0000256" key="2">
    <source>
        <dbReference type="PROSITE-ProRule" id="PRU00252"/>
    </source>
</evidence>
<dbReference type="PANTHER" id="PTHR10302:SF0">
    <property type="entry name" value="SINGLE-STRANDED DNA-BINDING PROTEIN, MITOCHONDRIAL"/>
    <property type="match status" value="1"/>
</dbReference>
<dbReference type="EMBL" id="CP002042">
    <property type="protein sequence ID" value="ADH64682.1"/>
    <property type="molecule type" value="Genomic_DNA"/>
</dbReference>
<dbReference type="SUPFAM" id="SSF50249">
    <property type="entry name" value="Nucleic acid-binding proteins"/>
    <property type="match status" value="2"/>
</dbReference>
<protein>
    <submittedName>
        <fullName evidence="3">Single-strand binding protein</fullName>
    </submittedName>
</protein>
<dbReference type="Gene3D" id="2.40.50.140">
    <property type="entry name" value="Nucleic acid-binding proteins"/>
    <property type="match status" value="2"/>
</dbReference>
<evidence type="ECO:0000313" key="3">
    <source>
        <dbReference type="EMBL" id="ADH64682.1"/>
    </source>
</evidence>
<evidence type="ECO:0000256" key="1">
    <source>
        <dbReference type="ARBA" id="ARBA00023125"/>
    </source>
</evidence>
<dbReference type="STRING" id="526227.Mesil_2840"/>
<dbReference type="RefSeq" id="WP_013159216.1">
    <property type="nucleotide sequence ID" value="NC_014212.1"/>
</dbReference>
<sequence length="238" mass="26675">MGANLLIVSGALSRHELRYTPKGTPILEVSLVGKRAAGEQQVFFRADLTFYGQLAESWSEQLAEGAAYQASGRLEYESWEGADGKKASRIRIVGDELHRLEEADVHEESKGPVLYGADNRVFLMGGLTTDPEMRQSAMRTPIAKVQLGFSTWDTAQSQAKQHYVELEAWGDAAKRFLPSLRSGKQRHELKKGAQVFIEGALKTEVWEDPETKNRRYKRLVEVYKVTPLVRLVRAAKAV</sequence>
<dbReference type="Proteomes" id="UP000001916">
    <property type="component" value="Chromosome"/>
</dbReference>
<keyword evidence="4" id="KW-1185">Reference proteome</keyword>
<gene>
    <name evidence="3" type="ordered locus">Mesil_2840</name>
</gene>
<dbReference type="Pfam" id="PF00436">
    <property type="entry name" value="SSB"/>
    <property type="match status" value="2"/>
</dbReference>